<dbReference type="InterPro" id="IPR036390">
    <property type="entry name" value="WH_DNA-bd_sf"/>
</dbReference>
<dbReference type="SUPFAM" id="SSF53850">
    <property type="entry name" value="Periplasmic binding protein-like II"/>
    <property type="match status" value="1"/>
</dbReference>
<gene>
    <name evidence="6" type="ORF">SAMN05216550_11340</name>
</gene>
<keyword evidence="2" id="KW-0805">Transcription regulation</keyword>
<proteinExistence type="inferred from homology"/>
<dbReference type="InterPro" id="IPR058163">
    <property type="entry name" value="LysR-type_TF_proteobact-type"/>
</dbReference>
<dbReference type="CDD" id="cd08422">
    <property type="entry name" value="PBP2_CrgA_like"/>
    <property type="match status" value="1"/>
</dbReference>
<dbReference type="Gene3D" id="1.10.10.10">
    <property type="entry name" value="Winged helix-like DNA-binding domain superfamily/Winged helix DNA-binding domain"/>
    <property type="match status" value="1"/>
</dbReference>
<feature type="domain" description="HTH lysR-type" evidence="5">
    <location>
        <begin position="1"/>
        <end position="59"/>
    </location>
</feature>
<protein>
    <submittedName>
        <fullName evidence="6">DNA-binding transcriptional regulator, LysR family</fullName>
    </submittedName>
</protein>
<evidence type="ECO:0000259" key="5">
    <source>
        <dbReference type="PROSITE" id="PS50931"/>
    </source>
</evidence>
<keyword evidence="3 6" id="KW-0238">DNA-binding</keyword>
<dbReference type="SUPFAM" id="SSF46785">
    <property type="entry name" value="Winged helix' DNA-binding domain"/>
    <property type="match status" value="1"/>
</dbReference>
<dbReference type="PANTHER" id="PTHR30537">
    <property type="entry name" value="HTH-TYPE TRANSCRIPTIONAL REGULATOR"/>
    <property type="match status" value="1"/>
</dbReference>
<comment type="caution">
    <text evidence="6">The sequence shown here is derived from an EMBL/GenBank/DDBJ whole genome shotgun (WGS) entry which is preliminary data.</text>
</comment>
<evidence type="ECO:0000256" key="1">
    <source>
        <dbReference type="ARBA" id="ARBA00009437"/>
    </source>
</evidence>
<evidence type="ECO:0000313" key="6">
    <source>
        <dbReference type="EMBL" id="SEK01375.1"/>
    </source>
</evidence>
<evidence type="ECO:0000256" key="2">
    <source>
        <dbReference type="ARBA" id="ARBA00023015"/>
    </source>
</evidence>
<dbReference type="EMBL" id="FNZM01000013">
    <property type="protein sequence ID" value="SEK01375.1"/>
    <property type="molecule type" value="Genomic_DNA"/>
</dbReference>
<evidence type="ECO:0000256" key="3">
    <source>
        <dbReference type="ARBA" id="ARBA00023125"/>
    </source>
</evidence>
<reference evidence="6 7" key="1">
    <citation type="submission" date="2016-10" db="EMBL/GenBank/DDBJ databases">
        <authorList>
            <person name="Varghese N."/>
            <person name="Submissions S."/>
        </authorList>
    </citation>
    <scope>NUCLEOTIDE SEQUENCE [LARGE SCALE GENOMIC DNA]</scope>
    <source>
        <strain evidence="6 7">LMG 22274</strain>
    </source>
</reference>
<dbReference type="InterPro" id="IPR005119">
    <property type="entry name" value="LysR_subst-bd"/>
</dbReference>
<sequence>MDILGLINCFIRVVETGSIAAAARAQGVSAAAVSQSIARLETHLGVRVLSRTTRSMALTESGARYYARVRHIPGDIDLASQVATAEAQPHGALCVATTAAFGRHVLAPLMPGFKTAYPRIDLELISTDRAVDHRLEGVDVSIRIAAQLDERLIARRIASRPFLVCAARAYLDRAGVPLTPEDLKHHACAVFRYPTDGRFLPWGFVREGKCFDAPINPAFVCDDIDMLAQIAANGGGIARLASFVAQPLIDSGKLVTLFEPHDEGTVHAEPEPMELYACVAERSAMNARARAFIDYVEQALQSETDSCDTAVAR</sequence>
<dbReference type="GO" id="GO:0006351">
    <property type="term" value="P:DNA-templated transcription"/>
    <property type="evidence" value="ECO:0007669"/>
    <property type="project" value="TreeGrafter"/>
</dbReference>
<dbReference type="InterPro" id="IPR000847">
    <property type="entry name" value="LysR_HTH_N"/>
</dbReference>
<dbReference type="Pfam" id="PF03466">
    <property type="entry name" value="LysR_substrate"/>
    <property type="match status" value="1"/>
</dbReference>
<dbReference type="InterPro" id="IPR036388">
    <property type="entry name" value="WH-like_DNA-bd_sf"/>
</dbReference>
<organism evidence="6 7">
    <name type="scientific">Paraburkholderia tropica</name>
    <dbReference type="NCBI Taxonomy" id="92647"/>
    <lineage>
        <taxon>Bacteria</taxon>
        <taxon>Pseudomonadati</taxon>
        <taxon>Pseudomonadota</taxon>
        <taxon>Betaproteobacteria</taxon>
        <taxon>Burkholderiales</taxon>
        <taxon>Burkholderiaceae</taxon>
        <taxon>Paraburkholderia</taxon>
    </lineage>
</organism>
<dbReference type="AlphaFoldDB" id="A0AAQ1JVV2"/>
<comment type="similarity">
    <text evidence="1">Belongs to the LysR transcriptional regulatory family.</text>
</comment>
<evidence type="ECO:0000313" key="7">
    <source>
        <dbReference type="Proteomes" id="UP000183529"/>
    </source>
</evidence>
<dbReference type="GO" id="GO:0003700">
    <property type="term" value="F:DNA-binding transcription factor activity"/>
    <property type="evidence" value="ECO:0007669"/>
    <property type="project" value="InterPro"/>
</dbReference>
<dbReference type="RefSeq" id="WP_074985233.1">
    <property type="nucleotide sequence ID" value="NZ_CADFGN010000001.1"/>
</dbReference>
<keyword evidence="4" id="KW-0804">Transcription</keyword>
<dbReference type="GO" id="GO:0043565">
    <property type="term" value="F:sequence-specific DNA binding"/>
    <property type="evidence" value="ECO:0007669"/>
    <property type="project" value="TreeGrafter"/>
</dbReference>
<dbReference type="PROSITE" id="PS50931">
    <property type="entry name" value="HTH_LYSR"/>
    <property type="match status" value="1"/>
</dbReference>
<dbReference type="FunFam" id="1.10.10.10:FF:000001">
    <property type="entry name" value="LysR family transcriptional regulator"/>
    <property type="match status" value="1"/>
</dbReference>
<dbReference type="Gene3D" id="3.40.190.290">
    <property type="match status" value="1"/>
</dbReference>
<name>A0AAQ1JVV2_9BURK</name>
<dbReference type="PANTHER" id="PTHR30537:SF17">
    <property type="entry name" value="LYSR-FAMILY REGULATORY PROTEIN"/>
    <property type="match status" value="1"/>
</dbReference>
<dbReference type="Pfam" id="PF00126">
    <property type="entry name" value="HTH_1"/>
    <property type="match status" value="1"/>
</dbReference>
<dbReference type="Proteomes" id="UP000183529">
    <property type="component" value="Unassembled WGS sequence"/>
</dbReference>
<accession>A0AAQ1JVV2</accession>
<evidence type="ECO:0000256" key="4">
    <source>
        <dbReference type="ARBA" id="ARBA00023163"/>
    </source>
</evidence>